<keyword evidence="4" id="KW-1133">Transmembrane helix</keyword>
<evidence type="ECO:0000313" key="6">
    <source>
        <dbReference type="EMBL" id="KAK8147617.1"/>
    </source>
</evidence>
<comment type="caution">
    <text evidence="6">The sequence shown here is derived from an EMBL/GenBank/DDBJ whole genome shotgun (WGS) entry which is preliminary data.</text>
</comment>
<evidence type="ECO:0000313" key="7">
    <source>
        <dbReference type="Proteomes" id="UP001397290"/>
    </source>
</evidence>
<dbReference type="AlphaFoldDB" id="A0AAW0RZB6"/>
<dbReference type="EMBL" id="JAAHCF010000135">
    <property type="protein sequence ID" value="KAK8147617.1"/>
    <property type="molecule type" value="Genomic_DNA"/>
</dbReference>
<dbReference type="SUPFAM" id="SSF90123">
    <property type="entry name" value="ABC transporter transmembrane region"/>
    <property type="match status" value="1"/>
</dbReference>
<dbReference type="Proteomes" id="UP001397290">
    <property type="component" value="Unassembled WGS sequence"/>
</dbReference>
<name>A0AAW0RZB6_9HYPO</name>
<reference evidence="6 7" key="1">
    <citation type="submission" date="2020-02" db="EMBL/GenBank/DDBJ databases">
        <title>Comparative genomics of the hypocrealean fungal genus Beauvera.</title>
        <authorList>
            <person name="Showalter D.N."/>
            <person name="Bushley K.E."/>
            <person name="Rehner S.A."/>
        </authorList>
    </citation>
    <scope>NUCLEOTIDE SEQUENCE [LARGE SCALE GENOMIC DNA]</scope>
    <source>
        <strain evidence="6 7">ARSEF4384</strain>
    </source>
</reference>
<evidence type="ECO:0000256" key="1">
    <source>
        <dbReference type="ARBA" id="ARBA00022692"/>
    </source>
</evidence>
<keyword evidence="5" id="KW-0472">Membrane</keyword>
<gene>
    <name evidence="6" type="ORF">G3M48_001285</name>
</gene>
<evidence type="ECO:0000256" key="5">
    <source>
        <dbReference type="ARBA" id="ARBA00023136"/>
    </source>
</evidence>
<dbReference type="InterPro" id="IPR036640">
    <property type="entry name" value="ABC1_TM_sf"/>
</dbReference>
<dbReference type="InterPro" id="IPR027417">
    <property type="entry name" value="P-loop_NTPase"/>
</dbReference>
<dbReference type="Gene3D" id="3.40.50.300">
    <property type="entry name" value="P-loop containing nucleotide triphosphate hydrolases"/>
    <property type="match status" value="2"/>
</dbReference>
<dbReference type="PANTHER" id="PTHR24223">
    <property type="entry name" value="ATP-BINDING CASSETTE SUB-FAMILY C"/>
    <property type="match status" value="1"/>
</dbReference>
<sequence length="465" mass="51274">MAKARGQWNGKISDRVQATSTVLNQLKDIKAMGLSHSISEYLQEKRKEEVIVSLRERQSRVIMFATFNEKTAVFNLSMTPVIVLAGARFWTWSNPTMTAAEIFSAYSVILTASEPLDSLLESKIMWASSYACITRIERYLSLPELEDVRQVTKPTRKEDDSNGKLDKLLLEKGKNFAIRMEDVMVRSGNGRDILKSVNLSIPPGSLSLIHGTVGSGKSVFLQTHLATAVFSRLFEPGGFLRRRGTTVIMTTNKLDFLPAADIVLEMKGDGAIDERRGADMPSLPECAPSSAASASADTCGSENQAERTYQVHDCITGYQAGPLLMSLWILGTPFTSVAEKMPILTQDGLEVEHSVRFNMYPFDGHQPTDESILETLDLVGLSEQIVLLDEATSSMDYGVDQQIQKLADEQLTDCTIDLIVHRVHSLDNADVVVKLEAGRVVEVARRSQAPPLRTYNALACGAIRV</sequence>
<dbReference type="Gene3D" id="1.20.1560.10">
    <property type="entry name" value="ABC transporter type 1, transmembrane domain"/>
    <property type="match status" value="1"/>
</dbReference>
<dbReference type="InterPro" id="IPR050173">
    <property type="entry name" value="ABC_transporter_C-like"/>
</dbReference>
<dbReference type="PANTHER" id="PTHR24223:SF399">
    <property type="entry name" value="ABC TRANSPORTER ATNG"/>
    <property type="match status" value="1"/>
</dbReference>
<dbReference type="GO" id="GO:0005524">
    <property type="term" value="F:ATP binding"/>
    <property type="evidence" value="ECO:0007669"/>
    <property type="project" value="UniProtKB-KW"/>
</dbReference>
<keyword evidence="7" id="KW-1185">Reference proteome</keyword>
<protein>
    <submittedName>
        <fullName evidence="6">Uncharacterized protein</fullName>
    </submittedName>
</protein>
<evidence type="ECO:0000256" key="3">
    <source>
        <dbReference type="ARBA" id="ARBA00022840"/>
    </source>
</evidence>
<proteinExistence type="predicted"/>
<keyword evidence="2" id="KW-0547">Nucleotide-binding</keyword>
<dbReference type="GO" id="GO:0016020">
    <property type="term" value="C:membrane"/>
    <property type="evidence" value="ECO:0007669"/>
    <property type="project" value="InterPro"/>
</dbReference>
<keyword evidence="1" id="KW-0812">Transmembrane</keyword>
<keyword evidence="3" id="KW-0067">ATP-binding</keyword>
<organism evidence="6 7">
    <name type="scientific">Beauveria asiatica</name>
    <dbReference type="NCBI Taxonomy" id="1069075"/>
    <lineage>
        <taxon>Eukaryota</taxon>
        <taxon>Fungi</taxon>
        <taxon>Dikarya</taxon>
        <taxon>Ascomycota</taxon>
        <taxon>Pezizomycotina</taxon>
        <taxon>Sordariomycetes</taxon>
        <taxon>Hypocreomycetidae</taxon>
        <taxon>Hypocreales</taxon>
        <taxon>Cordycipitaceae</taxon>
        <taxon>Beauveria</taxon>
    </lineage>
</organism>
<dbReference type="GO" id="GO:0042626">
    <property type="term" value="F:ATPase-coupled transmembrane transporter activity"/>
    <property type="evidence" value="ECO:0007669"/>
    <property type="project" value="TreeGrafter"/>
</dbReference>
<evidence type="ECO:0000256" key="4">
    <source>
        <dbReference type="ARBA" id="ARBA00022989"/>
    </source>
</evidence>
<accession>A0AAW0RZB6</accession>
<dbReference type="SUPFAM" id="SSF52540">
    <property type="entry name" value="P-loop containing nucleoside triphosphate hydrolases"/>
    <property type="match status" value="2"/>
</dbReference>
<evidence type="ECO:0000256" key="2">
    <source>
        <dbReference type="ARBA" id="ARBA00022741"/>
    </source>
</evidence>